<dbReference type="Proteomes" id="UP000803884">
    <property type="component" value="Unassembled WGS sequence"/>
</dbReference>
<comment type="caution">
    <text evidence="1">The sequence shown here is derived from an EMBL/GenBank/DDBJ whole genome shotgun (WGS) entry which is preliminary data.</text>
</comment>
<reference evidence="1 2" key="1">
    <citation type="journal article" date="2020" name="Microbiol. Resour. Announc.">
        <title>Draft Genome Sequence of a Cladosporium Species Isolated from the Mesophotic Ascidian Didemnum maculosum.</title>
        <authorList>
            <person name="Gioti A."/>
            <person name="Siaperas R."/>
            <person name="Nikolaivits E."/>
            <person name="Le Goff G."/>
            <person name="Ouazzani J."/>
            <person name="Kotoulas G."/>
            <person name="Topakas E."/>
        </authorList>
    </citation>
    <scope>NUCLEOTIDE SEQUENCE [LARGE SCALE GENOMIC DNA]</scope>
    <source>
        <strain evidence="1 2">TM138-S3</strain>
    </source>
</reference>
<evidence type="ECO:0000313" key="2">
    <source>
        <dbReference type="Proteomes" id="UP000803884"/>
    </source>
</evidence>
<dbReference type="EMBL" id="JAAQHG020000033">
    <property type="protein sequence ID" value="KAL1583591.1"/>
    <property type="molecule type" value="Genomic_DNA"/>
</dbReference>
<name>A0AB34KHG3_9PEZI</name>
<gene>
    <name evidence="1" type="ORF">WHR41_07816</name>
</gene>
<sequence length="168" mass="18991">MQQSKMEEDYDYDWDWNPNNLPTTSVSEHFVFAVKPPIQVIREGVDSIDTLAAKTHSDKALRAIAAGIERAVEVARKDIHECLEFRPEVGADKFLTTNVSGLVTAGIAWILFHYDYGKDKMKLEIEPELERLMEIAKEYSDRAARSDGIVQTGRATPYDGELENGQPF</sequence>
<keyword evidence="2" id="KW-1185">Reference proteome</keyword>
<accession>A0AB34KHG3</accession>
<organism evidence="1 2">
    <name type="scientific">Cladosporium halotolerans</name>
    <dbReference type="NCBI Taxonomy" id="1052096"/>
    <lineage>
        <taxon>Eukaryota</taxon>
        <taxon>Fungi</taxon>
        <taxon>Dikarya</taxon>
        <taxon>Ascomycota</taxon>
        <taxon>Pezizomycotina</taxon>
        <taxon>Dothideomycetes</taxon>
        <taxon>Dothideomycetidae</taxon>
        <taxon>Cladosporiales</taxon>
        <taxon>Cladosporiaceae</taxon>
        <taxon>Cladosporium</taxon>
    </lineage>
</organism>
<dbReference type="AlphaFoldDB" id="A0AB34KHG3"/>
<dbReference type="RefSeq" id="XP_069226698.1">
    <property type="nucleotide sequence ID" value="XM_069376420.1"/>
</dbReference>
<dbReference type="GeneID" id="96009258"/>
<proteinExistence type="predicted"/>
<protein>
    <submittedName>
        <fullName evidence="1">Uncharacterized protein</fullName>
    </submittedName>
</protein>
<evidence type="ECO:0000313" key="1">
    <source>
        <dbReference type="EMBL" id="KAL1583591.1"/>
    </source>
</evidence>